<name>A0A834P647_VESPE</name>
<protein>
    <submittedName>
        <fullName evidence="2">Uncharacterized protein</fullName>
    </submittedName>
</protein>
<dbReference type="Proteomes" id="UP000600918">
    <property type="component" value="Unassembled WGS sequence"/>
</dbReference>
<organism evidence="2 3">
    <name type="scientific">Vespula pensylvanica</name>
    <name type="common">Western yellow jacket</name>
    <name type="synonym">Wasp</name>
    <dbReference type="NCBI Taxonomy" id="30213"/>
    <lineage>
        <taxon>Eukaryota</taxon>
        <taxon>Metazoa</taxon>
        <taxon>Ecdysozoa</taxon>
        <taxon>Arthropoda</taxon>
        <taxon>Hexapoda</taxon>
        <taxon>Insecta</taxon>
        <taxon>Pterygota</taxon>
        <taxon>Neoptera</taxon>
        <taxon>Endopterygota</taxon>
        <taxon>Hymenoptera</taxon>
        <taxon>Apocrita</taxon>
        <taxon>Aculeata</taxon>
        <taxon>Vespoidea</taxon>
        <taxon>Vespidae</taxon>
        <taxon>Vespinae</taxon>
        <taxon>Vespula</taxon>
    </lineage>
</organism>
<evidence type="ECO:0000313" key="2">
    <source>
        <dbReference type="EMBL" id="KAF7429656.1"/>
    </source>
</evidence>
<dbReference type="EMBL" id="JACSDY010000004">
    <property type="protein sequence ID" value="KAF7429656.1"/>
    <property type="molecule type" value="Genomic_DNA"/>
</dbReference>
<evidence type="ECO:0000313" key="3">
    <source>
        <dbReference type="Proteomes" id="UP000600918"/>
    </source>
</evidence>
<keyword evidence="3" id="KW-1185">Reference proteome</keyword>
<accession>A0A834P647</accession>
<dbReference type="AlphaFoldDB" id="A0A834P647"/>
<evidence type="ECO:0000256" key="1">
    <source>
        <dbReference type="SAM" id="MobiDB-lite"/>
    </source>
</evidence>
<feature type="region of interest" description="Disordered" evidence="1">
    <location>
        <begin position="171"/>
        <end position="216"/>
    </location>
</feature>
<feature type="compositionally biased region" description="Acidic residues" evidence="1">
    <location>
        <begin position="188"/>
        <end position="216"/>
    </location>
</feature>
<sequence length="216" mass="25007">MGTPPGPLSARNADSRNKASEALLEGESNFRNFFGTFARGRSSFFACILLGRHLATKILQQNFQGQQEDGSARFVSMIYRKELKMLIGDDDKLFLLNSASGGWRKEGSLVRPRAKVENATKKNVEWCTCLWESPEMAYPMREPPRIAEYNRRKAYEQNTNHLGYEVSRLARGRKRRRIQRGTRGTTEGQEEEEEEEEEEDEEDEEEEEDDDEEEEE</sequence>
<reference evidence="2" key="1">
    <citation type="journal article" date="2020" name="G3 (Bethesda)">
        <title>High-Quality Assemblies for Three Invasive Social Wasps from the &lt;i&gt;Vespula&lt;/i&gt; Genus.</title>
        <authorList>
            <person name="Harrop T.W.R."/>
            <person name="Guhlin J."/>
            <person name="McLaughlin G.M."/>
            <person name="Permina E."/>
            <person name="Stockwell P."/>
            <person name="Gilligan J."/>
            <person name="Le Lec M.F."/>
            <person name="Gruber M.A.M."/>
            <person name="Quinn O."/>
            <person name="Lovegrove M."/>
            <person name="Duncan E.J."/>
            <person name="Remnant E.J."/>
            <person name="Van Eeckhoven J."/>
            <person name="Graham B."/>
            <person name="Knapp R.A."/>
            <person name="Langford K.W."/>
            <person name="Kronenberg Z."/>
            <person name="Press M.O."/>
            <person name="Eacker S.M."/>
            <person name="Wilson-Rankin E.E."/>
            <person name="Purcell J."/>
            <person name="Lester P.J."/>
            <person name="Dearden P.K."/>
        </authorList>
    </citation>
    <scope>NUCLEOTIDE SEQUENCE</scope>
    <source>
        <strain evidence="2">Volc-1</strain>
    </source>
</reference>
<feature type="compositionally biased region" description="Basic residues" evidence="1">
    <location>
        <begin position="171"/>
        <end position="180"/>
    </location>
</feature>
<comment type="caution">
    <text evidence="2">The sequence shown here is derived from an EMBL/GenBank/DDBJ whole genome shotgun (WGS) entry which is preliminary data.</text>
</comment>
<proteinExistence type="predicted"/>
<gene>
    <name evidence="2" type="ORF">H0235_006054</name>
</gene>